<dbReference type="Pfam" id="PF01697">
    <property type="entry name" value="Glyco_transf_92"/>
    <property type="match status" value="1"/>
</dbReference>
<gene>
    <name evidence="9" type="ORF">CJ030_MR8G001580</name>
</gene>
<dbReference type="InterPro" id="IPR008166">
    <property type="entry name" value="Glyco_transf_92"/>
</dbReference>
<dbReference type="EC" id="2.4.1.-" evidence="8"/>
<evidence type="ECO:0000313" key="9">
    <source>
        <dbReference type="EMBL" id="KAB1203478.1"/>
    </source>
</evidence>
<dbReference type="AlphaFoldDB" id="A0A6A1UUH7"/>
<keyword evidence="10" id="KW-1185">Reference proteome</keyword>
<dbReference type="PANTHER" id="PTHR21461:SF56">
    <property type="entry name" value="GALACTAN BETA-1,4-GALACTOSYLTRANSFERASE GALS1"/>
    <property type="match status" value="1"/>
</dbReference>
<dbReference type="EMBL" id="RXIC02000026">
    <property type="protein sequence ID" value="KAB1203478.1"/>
    <property type="molecule type" value="Genomic_DNA"/>
</dbReference>
<evidence type="ECO:0000256" key="8">
    <source>
        <dbReference type="RuleBase" id="RU366017"/>
    </source>
</evidence>
<comment type="similarity">
    <text evidence="2 8">Belongs to the glycosyltransferase 92 family.</text>
</comment>
<feature type="transmembrane region" description="Helical" evidence="8">
    <location>
        <begin position="21"/>
        <end position="42"/>
    </location>
</feature>
<dbReference type="OrthoDB" id="2526284at2759"/>
<proteinExistence type="inferred from homology"/>
<name>A0A6A1UUH7_9ROSI</name>
<evidence type="ECO:0000256" key="6">
    <source>
        <dbReference type="ARBA" id="ARBA00022989"/>
    </source>
</evidence>
<evidence type="ECO:0000256" key="2">
    <source>
        <dbReference type="ARBA" id="ARBA00007647"/>
    </source>
</evidence>
<dbReference type="GO" id="GO:0016020">
    <property type="term" value="C:membrane"/>
    <property type="evidence" value="ECO:0007669"/>
    <property type="project" value="UniProtKB-SubCell"/>
</dbReference>
<keyword evidence="3 8" id="KW-0328">Glycosyltransferase</keyword>
<dbReference type="GO" id="GO:0005737">
    <property type="term" value="C:cytoplasm"/>
    <property type="evidence" value="ECO:0007669"/>
    <property type="project" value="TreeGrafter"/>
</dbReference>
<dbReference type="Proteomes" id="UP000516437">
    <property type="component" value="Chromosome 8"/>
</dbReference>
<evidence type="ECO:0000313" key="10">
    <source>
        <dbReference type="Proteomes" id="UP000516437"/>
    </source>
</evidence>
<sequence length="494" mass="56307">MRKDGPPPTVAKMVSCFETKTILITFLALALVMLMWNIPPYYQNLLSTTSSSCSSDASTATALSITAANASLPNSTASPVAEQKYSTPKTIPNADPNKRVFQPFGNAAALFVLMGAYRGGPRTFAVVGLASKPIHVYGRPWYKCEWISNNGSSIRSIAYKMLPDWGYGRVYTVVVVNCTFPVNPNQDNFGGKLTINAYYGPSPRKYEKFTALEEAPGSYNESKYHPPYDYEYLYCGSSLYGNLSAARIREWMAYHAWFFGPKSYFVFHDADGLSPEVRAALEPWVRAGRATIQDIRGQAEFDGYYYNQFLVVNDCLHRYRHSANWTFYFDVDEYIYLPEGSTLESVLNEFSDYTQFTIEQNPMSSVLCLNDSTQDYSRQWGFEKLLFRDSRTGIRRDRKYAIQAKNAYATGVHMSENVIGKTLHKTETKIRYYHYHNSISVMGEPCRKFLPPSAKTNVTLFEKLPYVYDDNMKQLAKTIKEFERKSIGNLQLRR</sequence>
<evidence type="ECO:0000256" key="3">
    <source>
        <dbReference type="ARBA" id="ARBA00022676"/>
    </source>
</evidence>
<evidence type="ECO:0000256" key="1">
    <source>
        <dbReference type="ARBA" id="ARBA00004167"/>
    </source>
</evidence>
<protein>
    <recommendedName>
        <fullName evidence="8">Glycosyltransferase family 92 protein</fullName>
        <ecNumber evidence="8">2.4.1.-</ecNumber>
    </recommendedName>
</protein>
<keyword evidence="7 8" id="KW-0472">Membrane</keyword>
<evidence type="ECO:0000256" key="7">
    <source>
        <dbReference type="ARBA" id="ARBA00023136"/>
    </source>
</evidence>
<evidence type="ECO:0000256" key="4">
    <source>
        <dbReference type="ARBA" id="ARBA00022679"/>
    </source>
</evidence>
<evidence type="ECO:0000256" key="5">
    <source>
        <dbReference type="ARBA" id="ARBA00022692"/>
    </source>
</evidence>
<organism evidence="9 10">
    <name type="scientific">Morella rubra</name>
    <name type="common">Chinese bayberry</name>
    <dbReference type="NCBI Taxonomy" id="262757"/>
    <lineage>
        <taxon>Eukaryota</taxon>
        <taxon>Viridiplantae</taxon>
        <taxon>Streptophyta</taxon>
        <taxon>Embryophyta</taxon>
        <taxon>Tracheophyta</taxon>
        <taxon>Spermatophyta</taxon>
        <taxon>Magnoliopsida</taxon>
        <taxon>eudicotyledons</taxon>
        <taxon>Gunneridae</taxon>
        <taxon>Pentapetalae</taxon>
        <taxon>rosids</taxon>
        <taxon>fabids</taxon>
        <taxon>Fagales</taxon>
        <taxon>Myricaceae</taxon>
        <taxon>Morella</taxon>
    </lineage>
</organism>
<reference evidence="9 10" key="1">
    <citation type="journal article" date="2019" name="Plant Biotechnol. J.">
        <title>The red bayberry genome and genetic basis of sex determination.</title>
        <authorList>
            <person name="Jia H.M."/>
            <person name="Jia H.J."/>
            <person name="Cai Q.L."/>
            <person name="Wang Y."/>
            <person name="Zhao H.B."/>
            <person name="Yang W.F."/>
            <person name="Wang G.Y."/>
            <person name="Li Y.H."/>
            <person name="Zhan D.L."/>
            <person name="Shen Y.T."/>
            <person name="Niu Q.F."/>
            <person name="Chang L."/>
            <person name="Qiu J."/>
            <person name="Zhao L."/>
            <person name="Xie H.B."/>
            <person name="Fu W.Y."/>
            <person name="Jin J."/>
            <person name="Li X.W."/>
            <person name="Jiao Y."/>
            <person name="Zhou C.C."/>
            <person name="Tu T."/>
            <person name="Chai C.Y."/>
            <person name="Gao J.L."/>
            <person name="Fan L.J."/>
            <person name="van de Weg E."/>
            <person name="Wang J.Y."/>
            <person name="Gao Z.S."/>
        </authorList>
    </citation>
    <scope>NUCLEOTIDE SEQUENCE [LARGE SCALE GENOMIC DNA]</scope>
    <source>
        <tissue evidence="9">Leaves</tissue>
    </source>
</reference>
<accession>A0A6A1UUH7</accession>
<keyword evidence="6 8" id="KW-1133">Transmembrane helix</keyword>
<keyword evidence="5 8" id="KW-0812">Transmembrane</keyword>
<comment type="caution">
    <text evidence="9">The sequence shown here is derived from an EMBL/GenBank/DDBJ whole genome shotgun (WGS) entry which is preliminary data.</text>
</comment>
<comment type="subcellular location">
    <subcellularLocation>
        <location evidence="1">Membrane</location>
        <topology evidence="1">Single-pass membrane protein</topology>
    </subcellularLocation>
</comment>
<dbReference type="GO" id="GO:0016757">
    <property type="term" value="F:glycosyltransferase activity"/>
    <property type="evidence" value="ECO:0007669"/>
    <property type="project" value="UniProtKB-UniRule"/>
</dbReference>
<keyword evidence="4 8" id="KW-0808">Transferase</keyword>
<dbReference type="PANTHER" id="PTHR21461">
    <property type="entry name" value="GLYCOSYLTRANSFERASE FAMILY 92 PROTEIN"/>
    <property type="match status" value="1"/>
</dbReference>